<keyword evidence="1 2" id="KW-0732">Signal</keyword>
<proteinExistence type="predicted"/>
<dbReference type="SUPFAM" id="SSF56925">
    <property type="entry name" value="OMPA-like"/>
    <property type="match status" value="1"/>
</dbReference>
<name>A0ABW3CY77_9FLAO</name>
<feature type="domain" description="Outer membrane protein beta-barrel" evidence="3">
    <location>
        <begin position="6"/>
        <end position="187"/>
    </location>
</feature>
<feature type="signal peptide" evidence="2">
    <location>
        <begin position="1"/>
        <end position="20"/>
    </location>
</feature>
<comment type="caution">
    <text evidence="4">The sequence shown here is derived from an EMBL/GenBank/DDBJ whole genome shotgun (WGS) entry which is preliminary data.</text>
</comment>
<gene>
    <name evidence="4" type="ORF">ACFQ1M_05400</name>
</gene>
<feature type="chain" id="PRO_5046990624" evidence="2">
    <location>
        <begin position="21"/>
        <end position="187"/>
    </location>
</feature>
<reference evidence="5" key="1">
    <citation type="journal article" date="2019" name="Int. J. Syst. Evol. Microbiol.">
        <title>The Global Catalogue of Microorganisms (GCM) 10K type strain sequencing project: providing services to taxonomists for standard genome sequencing and annotation.</title>
        <authorList>
            <consortium name="The Broad Institute Genomics Platform"/>
            <consortium name="The Broad Institute Genome Sequencing Center for Infectious Disease"/>
            <person name="Wu L."/>
            <person name="Ma J."/>
        </authorList>
    </citation>
    <scope>NUCLEOTIDE SEQUENCE [LARGE SCALE GENOMIC DNA]</scope>
    <source>
        <strain evidence="5">CCUG 62952</strain>
    </source>
</reference>
<evidence type="ECO:0000256" key="1">
    <source>
        <dbReference type="ARBA" id="ARBA00022729"/>
    </source>
</evidence>
<dbReference type="EMBL" id="JBHTJH010000004">
    <property type="protein sequence ID" value="MFD0861631.1"/>
    <property type="molecule type" value="Genomic_DNA"/>
</dbReference>
<dbReference type="InterPro" id="IPR027385">
    <property type="entry name" value="Beta-barrel_OMP"/>
</dbReference>
<dbReference type="Pfam" id="PF13505">
    <property type="entry name" value="OMP_b-brl"/>
    <property type="match status" value="1"/>
</dbReference>
<keyword evidence="5" id="KW-1185">Reference proteome</keyword>
<organism evidence="4 5">
    <name type="scientific">Sungkyunkwania multivorans</name>
    <dbReference type="NCBI Taxonomy" id="1173618"/>
    <lineage>
        <taxon>Bacteria</taxon>
        <taxon>Pseudomonadati</taxon>
        <taxon>Bacteroidota</taxon>
        <taxon>Flavobacteriia</taxon>
        <taxon>Flavobacteriales</taxon>
        <taxon>Flavobacteriaceae</taxon>
        <taxon>Sungkyunkwania</taxon>
    </lineage>
</organism>
<evidence type="ECO:0000313" key="4">
    <source>
        <dbReference type="EMBL" id="MFD0861631.1"/>
    </source>
</evidence>
<sequence length="187" mass="20285">MKKRIALLLILISSITIAWAQSTTFGVNAGLYNVTATAKLEAQDAPRSSESDAGFYLGILADISLSDKVHVQPAVNYANTSGDGWVQLPIMFKYYAAPKFYLQAGPQGTFSLEDGGGIVNTFGLDLGFGLGFDIDKHFFIEARYALELTDRTPDAIAASSFGFDPSLGSFDIRTKLNTLQFGLGYRF</sequence>
<evidence type="ECO:0000259" key="3">
    <source>
        <dbReference type="Pfam" id="PF13505"/>
    </source>
</evidence>
<accession>A0ABW3CY77</accession>
<dbReference type="RefSeq" id="WP_386405007.1">
    <property type="nucleotide sequence ID" value="NZ_JBHTJH010000004.1"/>
</dbReference>
<evidence type="ECO:0000256" key="2">
    <source>
        <dbReference type="SAM" id="SignalP"/>
    </source>
</evidence>
<evidence type="ECO:0000313" key="5">
    <source>
        <dbReference type="Proteomes" id="UP001596978"/>
    </source>
</evidence>
<dbReference type="InterPro" id="IPR011250">
    <property type="entry name" value="OMP/PagP_B-barrel"/>
</dbReference>
<protein>
    <submittedName>
        <fullName evidence="4">Outer membrane beta-barrel protein</fullName>
    </submittedName>
</protein>
<dbReference type="Proteomes" id="UP001596978">
    <property type="component" value="Unassembled WGS sequence"/>
</dbReference>